<dbReference type="EMBL" id="CACRUT010000015">
    <property type="protein sequence ID" value="VYU16067.1"/>
    <property type="molecule type" value="Genomic_DNA"/>
</dbReference>
<proteinExistence type="predicted"/>
<dbReference type="Gene3D" id="3.40.47.10">
    <property type="match status" value="2"/>
</dbReference>
<name>A0A6N3CQQ1_9BACT</name>
<dbReference type="GO" id="GO:0033818">
    <property type="term" value="F:beta-ketoacyl-acyl-carrier-protein synthase III activity"/>
    <property type="evidence" value="ECO:0007669"/>
    <property type="project" value="UniProtKB-EC"/>
</dbReference>
<accession>A0A6N3CQQ1</accession>
<sequence>MNKVYINCLSSFLPNESVDNEHIEDFLGYIEGKKSRIKSIVLKRNGIKHRYYALNEEGAVTHRNSGMVVEAIKKLSSLGGCIEDIDTLCCATTTPDQLVPSHASMVHGQLKCHPVEIFSFSGVCLTSLQALKTLFNAIRLNESHKGICTASELISPTFRAVNYEVPEAVCDELSNTQYMEFERDFLRFMLSDGAAALLLSDRPNEAGLSLKIEWVKTKSYANETSTCMRMGGELLPNGELKGWKEFGDRLNIGNFLLCQDFKILMNGMKYWVDFIEECIQEYAMDVHEIKTVIPHISSAFIGDELKKEMQSRNVELWDNWFTNLSEVGNIGSASIFVALDEYMATRAQKGEKILLLVPESARFSYGAALLTVV</sequence>
<evidence type="ECO:0000256" key="2">
    <source>
        <dbReference type="ARBA" id="ARBA00023315"/>
    </source>
</evidence>
<dbReference type="PANTHER" id="PTHR34069:SF3">
    <property type="entry name" value="ACYL-COA:ACYL-COA ALKYLTRANSFERASE"/>
    <property type="match status" value="1"/>
</dbReference>
<gene>
    <name evidence="3" type="primary">fabH_1</name>
    <name evidence="3" type="ORF">PCLFYP37_02070</name>
</gene>
<dbReference type="AlphaFoldDB" id="A0A6N3CQQ1"/>
<evidence type="ECO:0000313" key="3">
    <source>
        <dbReference type="EMBL" id="VYU16067.1"/>
    </source>
</evidence>
<dbReference type="SUPFAM" id="SSF53901">
    <property type="entry name" value="Thiolase-like"/>
    <property type="match status" value="2"/>
</dbReference>
<dbReference type="PANTHER" id="PTHR34069">
    <property type="entry name" value="3-OXOACYL-[ACYL-CARRIER-PROTEIN] SYNTHASE 3"/>
    <property type="match status" value="1"/>
</dbReference>
<organism evidence="3">
    <name type="scientific">Paraprevotella clara</name>
    <dbReference type="NCBI Taxonomy" id="454154"/>
    <lineage>
        <taxon>Bacteria</taxon>
        <taxon>Pseudomonadati</taxon>
        <taxon>Bacteroidota</taxon>
        <taxon>Bacteroidia</taxon>
        <taxon>Bacteroidales</taxon>
        <taxon>Prevotellaceae</taxon>
        <taxon>Paraprevotella</taxon>
    </lineage>
</organism>
<evidence type="ECO:0000256" key="1">
    <source>
        <dbReference type="ARBA" id="ARBA00022679"/>
    </source>
</evidence>
<dbReference type="CDD" id="cd00827">
    <property type="entry name" value="init_cond_enzymes"/>
    <property type="match status" value="1"/>
</dbReference>
<dbReference type="Pfam" id="PF08541">
    <property type="entry name" value="ACP_syn_III_C"/>
    <property type="match status" value="1"/>
</dbReference>
<reference evidence="3" key="1">
    <citation type="submission" date="2019-11" db="EMBL/GenBank/DDBJ databases">
        <authorList>
            <person name="Feng L."/>
        </authorList>
    </citation>
    <scope>NUCLEOTIDE SEQUENCE</scope>
    <source>
        <strain evidence="3">PclaraLFYP37</strain>
    </source>
</reference>
<dbReference type="EC" id="2.3.1.180" evidence="3"/>
<dbReference type="InterPro" id="IPR016039">
    <property type="entry name" value="Thiolase-like"/>
</dbReference>
<dbReference type="GeneID" id="93556795"/>
<keyword evidence="1 3" id="KW-0808">Transferase</keyword>
<dbReference type="RefSeq" id="WP_008618723.1">
    <property type="nucleotide sequence ID" value="NZ_CABMOJ010000017.1"/>
</dbReference>
<keyword evidence="2 3" id="KW-0012">Acyltransferase</keyword>
<protein>
    <submittedName>
        <fullName evidence="3">3-oxoacyl-[acyl-carrier-protein] synthase 3</fullName>
        <ecNumber evidence="3">2.3.1.180</ecNumber>
    </submittedName>
</protein>
<dbReference type="InterPro" id="IPR013747">
    <property type="entry name" value="ACP_syn_III_C"/>
</dbReference>
<dbReference type="GO" id="GO:0044550">
    <property type="term" value="P:secondary metabolite biosynthetic process"/>
    <property type="evidence" value="ECO:0007669"/>
    <property type="project" value="TreeGrafter"/>
</dbReference>